<dbReference type="SUPFAM" id="SSF56752">
    <property type="entry name" value="D-aminoacid aminotransferase-like PLP-dependent enzymes"/>
    <property type="match status" value="1"/>
</dbReference>
<dbReference type="InterPro" id="IPR043131">
    <property type="entry name" value="BCAT-like_N"/>
</dbReference>
<evidence type="ECO:0000256" key="11">
    <source>
        <dbReference type="RuleBase" id="RU004517"/>
    </source>
</evidence>
<keyword evidence="6 10" id="KW-0663">Pyridoxal phosphate</keyword>
<dbReference type="NCBIfam" id="NF009897">
    <property type="entry name" value="PRK13357.1"/>
    <property type="match status" value="1"/>
</dbReference>
<sequence length="412" mass="45769">MLRQLRPRSALFKHSSSRLILATWGSSRSYSIQAEAASTAKLQDINPSKLSITKTTTPKELVPPNELVFGRTFTDHMLSLEWTAADGWLPPRITPYQNLSLDPASCVFHYAFECFEGMKAYKDTKGQVRLFRPTKNMERMNKSSARIALPTFDGAAMIQLIAQFAVMEERFIPSTRGYSLYLRPTMIGTQRTLGVGPPGSALLYVIASPVGPYYPTGFKAVSLEATDYAVRAWPGGVGDKKLGANYAPCILPQLEAAKRGFHQNLWLFGDEEFVTEVGTMNMFVAIKNKETGQNELITAPLDGTILEGVTRDSVLSLAREKLAPEGWIVSERKYTMQELSDAAKEGRLIEAFGAGTAAVVSPVRNISWKGNLVECGLRPDQEAGEIAQRMKDWIEARQYGDEEHEWSYVVPK</sequence>
<keyword evidence="3 11" id="KW-0032">Aminotransferase</keyword>
<dbReference type="Pfam" id="PF01063">
    <property type="entry name" value="Aminotran_4"/>
    <property type="match status" value="1"/>
</dbReference>
<dbReference type="PIRSF" id="PIRSF006468">
    <property type="entry name" value="BCAT1"/>
    <property type="match status" value="1"/>
</dbReference>
<dbReference type="InterPro" id="IPR001544">
    <property type="entry name" value="Aminotrans_IV"/>
</dbReference>
<dbReference type="GO" id="GO:0005739">
    <property type="term" value="C:mitochondrion"/>
    <property type="evidence" value="ECO:0007669"/>
    <property type="project" value="TreeGrafter"/>
</dbReference>
<dbReference type="FunFam" id="3.20.10.10:FF:000004">
    <property type="entry name" value="Branched-chain-amino-acid aminotransferase"/>
    <property type="match status" value="1"/>
</dbReference>
<dbReference type="Gene3D" id="3.20.10.10">
    <property type="entry name" value="D-amino Acid Aminotransferase, subunit A, domain 2"/>
    <property type="match status" value="1"/>
</dbReference>
<protein>
    <recommendedName>
        <fullName evidence="11">Branched-chain-amino-acid aminotransferase</fullName>
        <ecNumber evidence="11">2.6.1.42</ecNumber>
    </recommendedName>
</protein>
<evidence type="ECO:0000313" key="12">
    <source>
        <dbReference type="EMBL" id="PMD22996.1"/>
    </source>
</evidence>
<dbReference type="Gene3D" id="3.30.470.10">
    <property type="match status" value="1"/>
</dbReference>
<gene>
    <name evidence="12" type="ORF">NA56DRAFT_687987</name>
</gene>
<comment type="catalytic activity">
    <reaction evidence="11">
        <text>L-valine + 2-oxoglutarate = 3-methyl-2-oxobutanoate + L-glutamate</text>
        <dbReference type="Rhea" id="RHEA:24813"/>
        <dbReference type="ChEBI" id="CHEBI:11851"/>
        <dbReference type="ChEBI" id="CHEBI:16810"/>
        <dbReference type="ChEBI" id="CHEBI:29985"/>
        <dbReference type="ChEBI" id="CHEBI:57762"/>
        <dbReference type="EC" id="2.6.1.42"/>
    </reaction>
</comment>
<name>A0A2J6Q9Q1_9HELO</name>
<evidence type="ECO:0000256" key="6">
    <source>
        <dbReference type="ARBA" id="ARBA00022898"/>
    </source>
</evidence>
<evidence type="ECO:0000256" key="5">
    <source>
        <dbReference type="ARBA" id="ARBA00022679"/>
    </source>
</evidence>
<dbReference type="PANTHER" id="PTHR11825">
    <property type="entry name" value="SUBGROUP IIII AMINOTRANSFERASE"/>
    <property type="match status" value="1"/>
</dbReference>
<keyword evidence="13" id="KW-1185">Reference proteome</keyword>
<dbReference type="FunFam" id="3.30.470.10:FF:000005">
    <property type="entry name" value="Branched-chain-amino-acid aminotransferase"/>
    <property type="match status" value="1"/>
</dbReference>
<evidence type="ECO:0000256" key="2">
    <source>
        <dbReference type="ARBA" id="ARBA00009320"/>
    </source>
</evidence>
<dbReference type="CDD" id="cd01557">
    <property type="entry name" value="BCAT_beta_family"/>
    <property type="match status" value="1"/>
</dbReference>
<dbReference type="GO" id="GO:0052655">
    <property type="term" value="F:L-valine-2-oxoglutarate transaminase activity"/>
    <property type="evidence" value="ECO:0007669"/>
    <property type="project" value="RHEA"/>
</dbReference>
<dbReference type="GO" id="GO:0009098">
    <property type="term" value="P:L-leucine biosynthetic process"/>
    <property type="evidence" value="ECO:0007669"/>
    <property type="project" value="TreeGrafter"/>
</dbReference>
<evidence type="ECO:0000256" key="7">
    <source>
        <dbReference type="ARBA" id="ARBA00023304"/>
    </source>
</evidence>
<feature type="modified residue" description="N6-(pyridoxal phosphate)lysine" evidence="8">
    <location>
        <position position="241"/>
    </location>
</feature>
<organism evidence="12 13">
    <name type="scientific">Hyaloscypha hepaticicola</name>
    <dbReference type="NCBI Taxonomy" id="2082293"/>
    <lineage>
        <taxon>Eukaryota</taxon>
        <taxon>Fungi</taxon>
        <taxon>Dikarya</taxon>
        <taxon>Ascomycota</taxon>
        <taxon>Pezizomycotina</taxon>
        <taxon>Leotiomycetes</taxon>
        <taxon>Helotiales</taxon>
        <taxon>Hyaloscyphaceae</taxon>
        <taxon>Hyaloscypha</taxon>
    </lineage>
</organism>
<dbReference type="OrthoDB" id="1732691at2759"/>
<evidence type="ECO:0000256" key="4">
    <source>
        <dbReference type="ARBA" id="ARBA00022605"/>
    </source>
</evidence>
<dbReference type="InterPro" id="IPR033939">
    <property type="entry name" value="BCAT_family"/>
</dbReference>
<proteinExistence type="inferred from homology"/>
<dbReference type="EC" id="2.6.1.42" evidence="11"/>
<accession>A0A2J6Q9Q1</accession>
<dbReference type="EMBL" id="KZ613476">
    <property type="protein sequence ID" value="PMD22996.1"/>
    <property type="molecule type" value="Genomic_DNA"/>
</dbReference>
<keyword evidence="4 11" id="KW-0028">Amino-acid biosynthesis</keyword>
<evidence type="ECO:0000256" key="10">
    <source>
        <dbReference type="RuleBase" id="RU004516"/>
    </source>
</evidence>
<comment type="catalytic activity">
    <reaction evidence="11">
        <text>L-leucine + 2-oxoglutarate = 4-methyl-2-oxopentanoate + L-glutamate</text>
        <dbReference type="Rhea" id="RHEA:18321"/>
        <dbReference type="ChEBI" id="CHEBI:16810"/>
        <dbReference type="ChEBI" id="CHEBI:17865"/>
        <dbReference type="ChEBI" id="CHEBI:29985"/>
        <dbReference type="ChEBI" id="CHEBI:57427"/>
        <dbReference type="EC" id="2.6.1.42"/>
    </reaction>
</comment>
<evidence type="ECO:0000256" key="1">
    <source>
        <dbReference type="ARBA" id="ARBA00001933"/>
    </source>
</evidence>
<keyword evidence="5 11" id="KW-0808">Transferase</keyword>
<dbReference type="GO" id="GO:0052654">
    <property type="term" value="F:L-leucine-2-oxoglutarate transaminase activity"/>
    <property type="evidence" value="ECO:0007669"/>
    <property type="project" value="RHEA"/>
</dbReference>
<dbReference type="Proteomes" id="UP000235672">
    <property type="component" value="Unassembled WGS sequence"/>
</dbReference>
<dbReference type="InterPro" id="IPR043132">
    <property type="entry name" value="BCAT-like_C"/>
</dbReference>
<dbReference type="InterPro" id="IPR018300">
    <property type="entry name" value="Aminotrans_IV_CS"/>
</dbReference>
<comment type="similarity">
    <text evidence="2 9">Belongs to the class-IV pyridoxal-phosphate-dependent aminotransferase family.</text>
</comment>
<dbReference type="GO" id="GO:0052656">
    <property type="term" value="F:L-isoleucine-2-oxoglutarate transaminase activity"/>
    <property type="evidence" value="ECO:0007669"/>
    <property type="project" value="RHEA"/>
</dbReference>
<dbReference type="GO" id="GO:0009099">
    <property type="term" value="P:L-valine biosynthetic process"/>
    <property type="evidence" value="ECO:0007669"/>
    <property type="project" value="TreeGrafter"/>
</dbReference>
<keyword evidence="7 11" id="KW-0100">Branched-chain amino acid biosynthesis</keyword>
<dbReference type="NCBIfam" id="TIGR01123">
    <property type="entry name" value="ilvE_II"/>
    <property type="match status" value="1"/>
</dbReference>
<dbReference type="PROSITE" id="PS00770">
    <property type="entry name" value="AA_TRANSFER_CLASS_4"/>
    <property type="match status" value="1"/>
</dbReference>
<dbReference type="AlphaFoldDB" id="A0A2J6Q9Q1"/>
<evidence type="ECO:0000256" key="9">
    <source>
        <dbReference type="RuleBase" id="RU004106"/>
    </source>
</evidence>
<evidence type="ECO:0000256" key="8">
    <source>
        <dbReference type="PIRSR" id="PIRSR006468-1"/>
    </source>
</evidence>
<comment type="cofactor">
    <cofactor evidence="1 10">
        <name>pyridoxal 5'-phosphate</name>
        <dbReference type="ChEBI" id="CHEBI:597326"/>
    </cofactor>
</comment>
<reference evidence="12 13" key="1">
    <citation type="submission" date="2016-05" db="EMBL/GenBank/DDBJ databases">
        <title>A degradative enzymes factory behind the ericoid mycorrhizal symbiosis.</title>
        <authorList>
            <consortium name="DOE Joint Genome Institute"/>
            <person name="Martino E."/>
            <person name="Morin E."/>
            <person name="Grelet G."/>
            <person name="Kuo A."/>
            <person name="Kohler A."/>
            <person name="Daghino S."/>
            <person name="Barry K."/>
            <person name="Choi C."/>
            <person name="Cichocki N."/>
            <person name="Clum A."/>
            <person name="Copeland A."/>
            <person name="Hainaut M."/>
            <person name="Haridas S."/>
            <person name="Labutti K."/>
            <person name="Lindquist E."/>
            <person name="Lipzen A."/>
            <person name="Khouja H.-R."/>
            <person name="Murat C."/>
            <person name="Ohm R."/>
            <person name="Olson A."/>
            <person name="Spatafora J."/>
            <person name="Veneault-Fourrey C."/>
            <person name="Henrissat B."/>
            <person name="Grigoriev I."/>
            <person name="Martin F."/>
            <person name="Perotto S."/>
        </authorList>
    </citation>
    <scope>NUCLEOTIDE SEQUENCE [LARGE SCALE GENOMIC DNA]</scope>
    <source>
        <strain evidence="12 13">UAMH 7357</strain>
    </source>
</reference>
<evidence type="ECO:0000256" key="3">
    <source>
        <dbReference type="ARBA" id="ARBA00022576"/>
    </source>
</evidence>
<evidence type="ECO:0000313" key="13">
    <source>
        <dbReference type="Proteomes" id="UP000235672"/>
    </source>
</evidence>
<comment type="catalytic activity">
    <reaction evidence="11">
        <text>L-isoleucine + 2-oxoglutarate = (S)-3-methyl-2-oxopentanoate + L-glutamate</text>
        <dbReference type="Rhea" id="RHEA:24801"/>
        <dbReference type="ChEBI" id="CHEBI:16810"/>
        <dbReference type="ChEBI" id="CHEBI:29985"/>
        <dbReference type="ChEBI" id="CHEBI:35146"/>
        <dbReference type="ChEBI" id="CHEBI:58045"/>
        <dbReference type="EC" id="2.6.1.42"/>
    </reaction>
</comment>
<dbReference type="PANTHER" id="PTHR11825:SF44">
    <property type="entry name" value="BRANCHED-CHAIN-AMINO-ACID AMINOTRANSFERASE"/>
    <property type="match status" value="1"/>
</dbReference>
<dbReference type="InterPro" id="IPR036038">
    <property type="entry name" value="Aminotransferase-like"/>
</dbReference>
<dbReference type="STRING" id="1745343.A0A2J6Q9Q1"/>
<dbReference type="InterPro" id="IPR005786">
    <property type="entry name" value="B_amino_transII"/>
</dbReference>